<evidence type="ECO:0000313" key="1">
    <source>
        <dbReference type="EMBL" id="ACK67208.1"/>
    </source>
</evidence>
<dbReference type="PANTHER" id="PTHR34613:SF1">
    <property type="entry name" value="SLL6017 PROTEIN"/>
    <property type="match status" value="1"/>
</dbReference>
<name>B7JYA6_RIPO1</name>
<accession>B7JYA6</accession>
<gene>
    <name evidence="1" type="ordered locus">PCC8801_3233</name>
</gene>
<sequence length="262" mass="30574">MYDSVCKFLAERFSRDFANWLLNKPIELTELKPTELSLNPIRADSLIFLQSEDIVLQIEFQTSPDEDIPFRMTDYRLRVYRRYPNKEMYQVVIYLKPSNSALVYQNTFELKNLRHQFNIIRLWEEPTNIFMNNPGLLPFAILTRTDNPRETLTQIAAIIDNIPDRQKQSDISASTAILSGLKLDQQIIKQILRSDIMQESVIYQEIFHEGEIKGKKEGEKEATQKIVLNMLRNTMNINDISKLTGLSLQEIEQLNSSLNTKE</sequence>
<dbReference type="PANTHER" id="PTHR34613">
    <property type="entry name" value="SLL0800 PROTEIN"/>
    <property type="match status" value="1"/>
</dbReference>
<protein>
    <recommendedName>
        <fullName evidence="3">Flagellar assembly protein H</fullName>
    </recommendedName>
</protein>
<organism evidence="1 2">
    <name type="scientific">Rippkaea orientalis (strain PCC 8801 / RF-1)</name>
    <name type="common">Cyanothece sp. (strain PCC 8801)</name>
    <dbReference type="NCBI Taxonomy" id="41431"/>
    <lineage>
        <taxon>Bacteria</taxon>
        <taxon>Bacillati</taxon>
        <taxon>Cyanobacteriota</taxon>
        <taxon>Cyanophyceae</taxon>
        <taxon>Oscillatoriophycideae</taxon>
        <taxon>Chroococcales</taxon>
        <taxon>Aphanothecaceae</taxon>
        <taxon>Rippkaea</taxon>
        <taxon>Rippkaea orientalis</taxon>
    </lineage>
</organism>
<dbReference type="NCBIfam" id="TIGR01784">
    <property type="entry name" value="T_den_put_tspse"/>
    <property type="match status" value="1"/>
</dbReference>
<keyword evidence="2" id="KW-1185">Reference proteome</keyword>
<dbReference type="STRING" id="41431.PCC8801_3233"/>
<dbReference type="eggNOG" id="COG5464">
    <property type="taxonomic scope" value="Bacteria"/>
</dbReference>
<dbReference type="Proteomes" id="UP000008204">
    <property type="component" value="Chromosome"/>
</dbReference>
<evidence type="ECO:0008006" key="3">
    <source>
        <dbReference type="Google" id="ProtNLM"/>
    </source>
</evidence>
<evidence type="ECO:0000313" key="2">
    <source>
        <dbReference type="Proteomes" id="UP000008204"/>
    </source>
</evidence>
<dbReference type="OrthoDB" id="508261at2"/>
<dbReference type="KEGG" id="cyp:PCC8801_3233"/>
<dbReference type="HOGENOM" id="CLU_069065_3_0_3"/>
<dbReference type="RefSeq" id="WP_012596469.1">
    <property type="nucleotide sequence ID" value="NC_011726.1"/>
</dbReference>
<reference evidence="2" key="1">
    <citation type="journal article" date="2011" name="MBio">
        <title>Novel metabolic attributes of the genus Cyanothece, comprising a group of unicellular nitrogen-fixing Cyanobacteria.</title>
        <authorList>
            <person name="Bandyopadhyay A."/>
            <person name="Elvitigala T."/>
            <person name="Welsh E."/>
            <person name="Stockel J."/>
            <person name="Liberton M."/>
            <person name="Min H."/>
            <person name="Sherman L.A."/>
            <person name="Pakrasi H.B."/>
        </authorList>
    </citation>
    <scope>NUCLEOTIDE SEQUENCE [LARGE SCALE GENOMIC DNA]</scope>
    <source>
        <strain evidence="2">PCC 8801</strain>
    </source>
</reference>
<dbReference type="InterPro" id="IPR010106">
    <property type="entry name" value="RpnA"/>
</dbReference>
<dbReference type="AlphaFoldDB" id="B7JYA6"/>
<proteinExistence type="predicted"/>
<dbReference type="EMBL" id="CP001287">
    <property type="protein sequence ID" value="ACK67208.1"/>
    <property type="molecule type" value="Genomic_DNA"/>
</dbReference>